<dbReference type="KEGG" id="maer:DAI18_09975"/>
<dbReference type="NCBIfam" id="NF002537">
    <property type="entry name" value="PRK02090.1"/>
    <property type="match status" value="1"/>
</dbReference>
<dbReference type="EMBL" id="CP028519">
    <property type="protein sequence ID" value="AVY94333.1"/>
    <property type="molecule type" value="Genomic_DNA"/>
</dbReference>
<evidence type="ECO:0000256" key="5">
    <source>
        <dbReference type="ARBA" id="ARBA00023004"/>
    </source>
</evidence>
<dbReference type="AlphaFoldDB" id="A0A2S0PAJ5"/>
<gene>
    <name evidence="14" type="primary">cysH</name>
    <name evidence="16" type="ORF">DAI18_09975</name>
</gene>
<organism evidence="16 17">
    <name type="scientific">Microvirgula aerodenitrificans</name>
    <dbReference type="NCBI Taxonomy" id="57480"/>
    <lineage>
        <taxon>Bacteria</taxon>
        <taxon>Pseudomonadati</taxon>
        <taxon>Pseudomonadota</taxon>
        <taxon>Betaproteobacteria</taxon>
        <taxon>Neisseriales</taxon>
        <taxon>Aquaspirillaceae</taxon>
        <taxon>Microvirgula</taxon>
    </lineage>
</organism>
<accession>A0A2S0PAJ5</accession>
<dbReference type="GO" id="GO:0051539">
    <property type="term" value="F:4 iron, 4 sulfur cluster binding"/>
    <property type="evidence" value="ECO:0007669"/>
    <property type="project" value="UniProtKB-UniRule"/>
</dbReference>
<dbReference type="EC" id="1.8.4.10" evidence="9 14"/>
<dbReference type="PANTHER" id="PTHR46482:SF9">
    <property type="entry name" value="5'-ADENYLYLSULFATE REDUCTASE 1, CHLOROPLASTIC"/>
    <property type="match status" value="1"/>
</dbReference>
<keyword evidence="4 14" id="KW-0560">Oxidoreductase</keyword>
<dbReference type="CDD" id="cd23945">
    <property type="entry name" value="PAPS_reductase"/>
    <property type="match status" value="1"/>
</dbReference>
<dbReference type="SUPFAM" id="SSF52402">
    <property type="entry name" value="Adenine nucleotide alpha hydrolases-like"/>
    <property type="match status" value="1"/>
</dbReference>
<keyword evidence="2 14" id="KW-0963">Cytoplasm</keyword>
<feature type="binding site" evidence="14">
    <location>
        <position position="110"/>
    </location>
    <ligand>
        <name>[4Fe-4S] cluster</name>
        <dbReference type="ChEBI" id="CHEBI:49883"/>
    </ligand>
</feature>
<dbReference type="PANTHER" id="PTHR46482">
    <property type="entry name" value="5'-ADENYLYLSULFATE REDUCTASE 3, CHLOROPLASTIC"/>
    <property type="match status" value="1"/>
</dbReference>
<comment type="similarity">
    <text evidence="1 14">Belongs to the PAPS reductase family. CysH subfamily.</text>
</comment>
<reference evidence="16 17" key="1">
    <citation type="submission" date="2018-04" db="EMBL/GenBank/DDBJ databases">
        <title>Denitrifier Microvirgula.</title>
        <authorList>
            <person name="Anderson E."/>
            <person name="Jang J."/>
            <person name="Ishii S."/>
        </authorList>
    </citation>
    <scope>NUCLEOTIDE SEQUENCE [LARGE SCALE GENOMIC DNA]</scope>
    <source>
        <strain evidence="16 17">BE2.4</strain>
    </source>
</reference>
<evidence type="ECO:0000259" key="15">
    <source>
        <dbReference type="Pfam" id="PF01507"/>
    </source>
</evidence>
<dbReference type="GO" id="GO:0019344">
    <property type="term" value="P:cysteine biosynthetic process"/>
    <property type="evidence" value="ECO:0007669"/>
    <property type="project" value="InterPro"/>
</dbReference>
<feature type="domain" description="Phosphoadenosine phosphosulphate reductase" evidence="15">
    <location>
        <begin position="24"/>
        <end position="199"/>
    </location>
</feature>
<dbReference type="NCBIfam" id="TIGR00434">
    <property type="entry name" value="cysH"/>
    <property type="match status" value="1"/>
</dbReference>
<dbReference type="HAMAP" id="MF_00063">
    <property type="entry name" value="CysH"/>
    <property type="match status" value="1"/>
</dbReference>
<evidence type="ECO:0000256" key="6">
    <source>
        <dbReference type="ARBA" id="ARBA00023014"/>
    </source>
</evidence>
<dbReference type="GO" id="GO:0043866">
    <property type="term" value="F:adenylyl-sulfate reductase (thioredoxin) activity"/>
    <property type="evidence" value="ECO:0007669"/>
    <property type="project" value="UniProtKB-EC"/>
</dbReference>
<comment type="subcellular location">
    <subcellularLocation>
        <location evidence="14">Cytoplasm</location>
    </subcellularLocation>
</comment>
<evidence type="ECO:0000256" key="11">
    <source>
        <dbReference type="ARBA" id="ARBA00030894"/>
    </source>
</evidence>
<evidence type="ECO:0000256" key="13">
    <source>
        <dbReference type="ARBA" id="ARBA00048441"/>
    </source>
</evidence>
<evidence type="ECO:0000256" key="4">
    <source>
        <dbReference type="ARBA" id="ARBA00023002"/>
    </source>
</evidence>
<dbReference type="InterPro" id="IPR011798">
    <property type="entry name" value="APS_reductase"/>
</dbReference>
<evidence type="ECO:0000256" key="10">
    <source>
        <dbReference type="ARBA" id="ARBA00029514"/>
    </source>
</evidence>
<feature type="active site" description="Nucleophile; cysteine thiosulfonate intermediate" evidence="14">
    <location>
        <position position="221"/>
    </location>
</feature>
<feature type="binding site" evidence="14">
    <location>
        <position position="111"/>
    </location>
    <ligand>
        <name>[4Fe-4S] cluster</name>
        <dbReference type="ChEBI" id="CHEBI:49883"/>
    </ligand>
</feature>
<dbReference type="GO" id="GO:0004604">
    <property type="term" value="F:phosphoadenylyl-sulfate reductase (thioredoxin) activity"/>
    <property type="evidence" value="ECO:0007669"/>
    <property type="project" value="UniProtKB-UniRule"/>
</dbReference>
<evidence type="ECO:0000256" key="14">
    <source>
        <dbReference type="HAMAP-Rule" id="MF_00063"/>
    </source>
</evidence>
<dbReference type="Pfam" id="PF01507">
    <property type="entry name" value="PAPS_reduct"/>
    <property type="match status" value="1"/>
</dbReference>
<dbReference type="Gene3D" id="3.40.50.620">
    <property type="entry name" value="HUPs"/>
    <property type="match status" value="1"/>
</dbReference>
<dbReference type="GO" id="GO:0005737">
    <property type="term" value="C:cytoplasm"/>
    <property type="evidence" value="ECO:0007669"/>
    <property type="project" value="UniProtKB-SubCell"/>
</dbReference>
<keyword evidence="6 14" id="KW-0411">Iron-sulfur</keyword>
<dbReference type="GO" id="GO:0019379">
    <property type="term" value="P:sulfate assimilation, phosphoadenylyl sulfate reduction by phosphoadenylyl-sulfate reductase (thioredoxin)"/>
    <property type="evidence" value="ECO:0007669"/>
    <property type="project" value="UniProtKB-UniRule"/>
</dbReference>
<sequence length="232" mass="25966">MELDAKVAAARALLAGIASGHAPAVFTTSFGAEDMVITDLIADGNIDIDIVSIDTGRLPAETYELMARTARRYPQQRIDVLFPDHQGVEAFVAQHGINGFYDSVDARKACCAARKLEPLRRALAGRNAWVTGLRRAQSVTREGLGESEYDEQYRLTKFNPLLEWSERDVWDYLRARDVPYNTLHDQHYPSIGCAPCTRAIAVGEDVRAGRWWWENPENKECGLHVHMLKPAA</sequence>
<comment type="cofactor">
    <cofactor evidence="14">
        <name>[4Fe-4S] cluster</name>
        <dbReference type="ChEBI" id="CHEBI:49883"/>
    </cofactor>
    <text evidence="14">Binds 1 [4Fe-4S] cluster per subunit.</text>
</comment>
<evidence type="ECO:0000256" key="12">
    <source>
        <dbReference type="ARBA" id="ARBA00032041"/>
    </source>
</evidence>
<protein>
    <recommendedName>
        <fullName evidence="10 14">Adenosine 5'-phosphosulfate reductase</fullName>
        <shortName evidence="14">APS reductase</shortName>
        <ecNumber evidence="9 14">1.8.4.10</ecNumber>
    </recommendedName>
    <alternativeName>
        <fullName evidence="12 14">5'-adenylylsulfate reductase</fullName>
    </alternativeName>
    <alternativeName>
        <fullName evidence="11 14">Thioredoxin-dependent 5'-adenylylsulfate reductase</fullName>
    </alternativeName>
</protein>
<dbReference type="GO" id="GO:0046872">
    <property type="term" value="F:metal ion binding"/>
    <property type="evidence" value="ECO:0007669"/>
    <property type="project" value="UniProtKB-KW"/>
</dbReference>
<dbReference type="OrthoDB" id="9794018at2"/>
<name>A0A2S0PAJ5_9NEIS</name>
<evidence type="ECO:0000313" key="16">
    <source>
        <dbReference type="EMBL" id="AVY94333.1"/>
    </source>
</evidence>
<evidence type="ECO:0000313" key="17">
    <source>
        <dbReference type="Proteomes" id="UP000244173"/>
    </source>
</evidence>
<keyword evidence="17" id="KW-1185">Reference proteome</keyword>
<feature type="binding site" evidence="14">
    <location>
        <position position="193"/>
    </location>
    <ligand>
        <name>[4Fe-4S] cluster</name>
        <dbReference type="ChEBI" id="CHEBI:49883"/>
    </ligand>
</feature>
<evidence type="ECO:0000256" key="8">
    <source>
        <dbReference type="ARBA" id="ARBA00024327"/>
    </source>
</evidence>
<keyword evidence="5 14" id="KW-0408">Iron</keyword>
<dbReference type="GO" id="GO:0070814">
    <property type="term" value="P:hydrogen sulfide biosynthetic process"/>
    <property type="evidence" value="ECO:0007669"/>
    <property type="project" value="UniProtKB-UniRule"/>
</dbReference>
<dbReference type="PIRSF" id="PIRSF000857">
    <property type="entry name" value="PAPS_reductase"/>
    <property type="match status" value="1"/>
</dbReference>
<evidence type="ECO:0000256" key="9">
    <source>
        <dbReference type="ARBA" id="ARBA00024386"/>
    </source>
</evidence>
<dbReference type="RefSeq" id="WP_107889352.1">
    <property type="nucleotide sequence ID" value="NZ_CALFSO010000054.1"/>
</dbReference>
<evidence type="ECO:0000256" key="3">
    <source>
        <dbReference type="ARBA" id="ARBA00022723"/>
    </source>
</evidence>
<evidence type="ECO:0000256" key="1">
    <source>
        <dbReference type="ARBA" id="ARBA00009732"/>
    </source>
</evidence>
<dbReference type="Proteomes" id="UP000244173">
    <property type="component" value="Chromosome"/>
</dbReference>
<proteinExistence type="inferred from homology"/>
<keyword evidence="3 14" id="KW-0479">Metal-binding</keyword>
<comment type="pathway">
    <text evidence="8 14">Sulfur metabolism; hydrogen sulfide biosynthesis; sulfite from sulfate.</text>
</comment>
<dbReference type="InterPro" id="IPR004511">
    <property type="entry name" value="PAPS/APS_Rdtase"/>
</dbReference>
<dbReference type="STRING" id="1122240.GCA_000620105_00033"/>
<dbReference type="NCBIfam" id="TIGR02055">
    <property type="entry name" value="APS_reductase"/>
    <property type="match status" value="1"/>
</dbReference>
<evidence type="ECO:0000256" key="2">
    <source>
        <dbReference type="ARBA" id="ARBA00022490"/>
    </source>
</evidence>
<comment type="catalytic activity">
    <reaction evidence="13 14">
        <text>[thioredoxin]-disulfide + sulfite + AMP + 2 H(+) = adenosine 5'-phosphosulfate + [thioredoxin]-dithiol</text>
        <dbReference type="Rhea" id="RHEA:21976"/>
        <dbReference type="Rhea" id="RHEA-COMP:10698"/>
        <dbReference type="Rhea" id="RHEA-COMP:10700"/>
        <dbReference type="ChEBI" id="CHEBI:15378"/>
        <dbReference type="ChEBI" id="CHEBI:17359"/>
        <dbReference type="ChEBI" id="CHEBI:29950"/>
        <dbReference type="ChEBI" id="CHEBI:50058"/>
        <dbReference type="ChEBI" id="CHEBI:58243"/>
        <dbReference type="ChEBI" id="CHEBI:456215"/>
        <dbReference type="EC" id="1.8.4.10"/>
    </reaction>
</comment>
<dbReference type="InterPro" id="IPR014729">
    <property type="entry name" value="Rossmann-like_a/b/a_fold"/>
</dbReference>
<evidence type="ECO:0000256" key="7">
    <source>
        <dbReference type="ARBA" id="ARBA00024298"/>
    </source>
</evidence>
<comment type="function">
    <text evidence="7 14">Catalyzes the formation of sulfite from adenosine 5'-phosphosulfate (APS) using thioredoxin as an electron donor.</text>
</comment>
<feature type="binding site" evidence="14">
    <location>
        <position position="196"/>
    </location>
    <ligand>
        <name>[4Fe-4S] cluster</name>
        <dbReference type="ChEBI" id="CHEBI:49883"/>
    </ligand>
</feature>
<dbReference type="InterPro" id="IPR002500">
    <property type="entry name" value="PAPS_reduct_dom"/>
</dbReference>